<dbReference type="RefSeq" id="WP_259552290.1">
    <property type="nucleotide sequence ID" value="NZ_BAABHW010000005.1"/>
</dbReference>
<keyword evidence="1" id="KW-0812">Transmembrane</keyword>
<dbReference type="EMBL" id="BAABHW010000005">
    <property type="protein sequence ID" value="GAA5079434.1"/>
    <property type="molecule type" value="Genomic_DNA"/>
</dbReference>
<keyword evidence="3" id="KW-1185">Reference proteome</keyword>
<accession>A0ABP9LMQ8</accession>
<comment type="caution">
    <text evidence="2">The sequence shown here is derived from an EMBL/GenBank/DDBJ whole genome shotgun (WGS) entry which is preliminary data.</text>
</comment>
<keyword evidence="1" id="KW-0472">Membrane</keyword>
<evidence type="ECO:0000313" key="3">
    <source>
        <dbReference type="Proteomes" id="UP001499910"/>
    </source>
</evidence>
<sequence length="67" mass="7352">MRVARFIWRQDGVVTVDWVVLLGALTVAGLLVLSMMTGSLGDHSTTVASELQDPHFNTTWTLPVEPD</sequence>
<evidence type="ECO:0000256" key="1">
    <source>
        <dbReference type="SAM" id="Phobius"/>
    </source>
</evidence>
<dbReference type="Proteomes" id="UP001499910">
    <property type="component" value="Unassembled WGS sequence"/>
</dbReference>
<feature type="transmembrane region" description="Helical" evidence="1">
    <location>
        <begin position="12"/>
        <end position="36"/>
    </location>
</feature>
<evidence type="ECO:0000313" key="2">
    <source>
        <dbReference type="EMBL" id="GAA5079434.1"/>
    </source>
</evidence>
<proteinExistence type="predicted"/>
<reference evidence="3" key="1">
    <citation type="journal article" date="2019" name="Int. J. Syst. Evol. Microbiol.">
        <title>The Global Catalogue of Microorganisms (GCM) 10K type strain sequencing project: providing services to taxonomists for standard genome sequencing and annotation.</title>
        <authorList>
            <consortium name="The Broad Institute Genomics Platform"/>
            <consortium name="The Broad Institute Genome Sequencing Center for Infectious Disease"/>
            <person name="Wu L."/>
            <person name="Ma J."/>
        </authorList>
    </citation>
    <scope>NUCLEOTIDE SEQUENCE [LARGE SCALE GENOMIC DNA]</scope>
    <source>
        <strain evidence="3">JCM 18015</strain>
    </source>
</reference>
<keyword evidence="1" id="KW-1133">Transmembrane helix</keyword>
<evidence type="ECO:0008006" key="4">
    <source>
        <dbReference type="Google" id="ProtNLM"/>
    </source>
</evidence>
<organism evidence="2 3">
    <name type="scientific">[Roseibacterium] beibuensis</name>
    <dbReference type="NCBI Taxonomy" id="1193142"/>
    <lineage>
        <taxon>Bacteria</taxon>
        <taxon>Pseudomonadati</taxon>
        <taxon>Pseudomonadota</taxon>
        <taxon>Alphaproteobacteria</taxon>
        <taxon>Rhodobacterales</taxon>
        <taxon>Roseobacteraceae</taxon>
        <taxon>Roseicyclus</taxon>
    </lineage>
</organism>
<gene>
    <name evidence="2" type="ORF">GCM10023209_31690</name>
</gene>
<protein>
    <recommendedName>
        <fullName evidence="4">Pilus assembly protein</fullName>
    </recommendedName>
</protein>
<name>A0ABP9LMQ8_9RHOB</name>